<accession>A0A7S1BCC1</accession>
<dbReference type="EMBL" id="HBFR01012000">
    <property type="protein sequence ID" value="CAD8881471.1"/>
    <property type="molecule type" value="Transcribed_RNA"/>
</dbReference>
<evidence type="ECO:0000313" key="2">
    <source>
        <dbReference type="EMBL" id="CAD8881471.1"/>
    </source>
</evidence>
<evidence type="ECO:0000256" key="1">
    <source>
        <dbReference type="SAM" id="MobiDB-lite"/>
    </source>
</evidence>
<dbReference type="AlphaFoldDB" id="A0A7S1BCC1"/>
<gene>
    <name evidence="2" type="ORF">CHYS00102_LOCUS8658</name>
</gene>
<reference evidence="2" key="1">
    <citation type="submission" date="2021-01" db="EMBL/GenBank/DDBJ databases">
        <authorList>
            <person name="Corre E."/>
            <person name="Pelletier E."/>
            <person name="Niang G."/>
            <person name="Scheremetjew M."/>
            <person name="Finn R."/>
            <person name="Kale V."/>
            <person name="Holt S."/>
            <person name="Cochrane G."/>
            <person name="Meng A."/>
            <person name="Brown T."/>
            <person name="Cohen L."/>
        </authorList>
    </citation>
    <scope>NUCLEOTIDE SEQUENCE</scope>
    <source>
        <strain evidence="2">308</strain>
    </source>
</reference>
<organism evidence="2">
    <name type="scientific">Corethron hystrix</name>
    <dbReference type="NCBI Taxonomy" id="216773"/>
    <lineage>
        <taxon>Eukaryota</taxon>
        <taxon>Sar</taxon>
        <taxon>Stramenopiles</taxon>
        <taxon>Ochrophyta</taxon>
        <taxon>Bacillariophyta</taxon>
        <taxon>Coscinodiscophyceae</taxon>
        <taxon>Corethrophycidae</taxon>
        <taxon>Corethrales</taxon>
        <taxon>Corethraceae</taxon>
        <taxon>Corethron</taxon>
    </lineage>
</organism>
<name>A0A7S1BCC1_9STRA</name>
<proteinExistence type="predicted"/>
<feature type="region of interest" description="Disordered" evidence="1">
    <location>
        <begin position="252"/>
        <end position="277"/>
    </location>
</feature>
<feature type="compositionally biased region" description="Pro residues" evidence="1">
    <location>
        <begin position="259"/>
        <end position="268"/>
    </location>
</feature>
<evidence type="ECO:0008006" key="3">
    <source>
        <dbReference type="Google" id="ProtNLM"/>
    </source>
</evidence>
<sequence length="309" mass="35140">MSSDSANPEERKYLLEFYQLRKNKGASDAISISARGAGDPDFSEERKAFKTLVESQQWAGIYAAAGGIGAFITLRRLPKWIHSGLRKRAERKLMQSSGNPAQEALFAQMRARQQPEGQSFGSATSRPSLGRRMFRVVTFFMDFWISSMVSSWIFYNQSMKELREDNDGRGGIRIQDIPLLSGRSSLSESICKDCITLQDRIPYELRQSIKSRIQHMDNANSEDLFWRQYFSIASSCRRRLAYENKIRSERGLYPGTPVAIPPPGVPPDLPDEWSGEQDTFELDNGSDFLTPLSEDDVFNFVDDGFEEKK</sequence>
<protein>
    <recommendedName>
        <fullName evidence="3">BSD domain-containing protein</fullName>
    </recommendedName>
</protein>